<evidence type="ECO:0000313" key="2">
    <source>
        <dbReference type="EMBL" id="OUO57599.1"/>
    </source>
</evidence>
<name>A0A1Y4DIU8_9BACT</name>
<comment type="caution">
    <text evidence="2">The sequence shown here is derived from an EMBL/GenBank/DDBJ whole genome shotgun (WGS) entry which is preliminary data.</text>
</comment>
<dbReference type="EMBL" id="NFJD01000001">
    <property type="protein sequence ID" value="OUO57599.1"/>
    <property type="molecule type" value="Genomic_DNA"/>
</dbReference>
<dbReference type="AlphaFoldDB" id="A0A1Y4DIU8"/>
<reference evidence="3" key="1">
    <citation type="submission" date="2017-04" db="EMBL/GenBank/DDBJ databases">
        <title>Function of individual gut microbiota members based on whole genome sequencing of pure cultures obtained from chicken caecum.</title>
        <authorList>
            <person name="Medvecky M."/>
            <person name="Cejkova D."/>
            <person name="Polansky O."/>
            <person name="Karasova D."/>
            <person name="Kubasova T."/>
            <person name="Cizek A."/>
            <person name="Rychlik I."/>
        </authorList>
    </citation>
    <scope>NUCLEOTIDE SEQUENCE [LARGE SCALE GENOMIC DNA]</scope>
    <source>
        <strain evidence="3">An273</strain>
    </source>
</reference>
<evidence type="ECO:0000313" key="3">
    <source>
        <dbReference type="Proteomes" id="UP000196368"/>
    </source>
</evidence>
<organism evidence="2 3">
    <name type="scientific">Candidatus Avelusimicrobium gallicola</name>
    <dbReference type="NCBI Taxonomy" id="2562704"/>
    <lineage>
        <taxon>Bacteria</taxon>
        <taxon>Pseudomonadati</taxon>
        <taxon>Elusimicrobiota</taxon>
        <taxon>Elusimicrobia</taxon>
        <taxon>Elusimicrobiales</taxon>
        <taxon>Elusimicrobiaceae</taxon>
        <taxon>Candidatus Avelusimicrobium</taxon>
    </lineage>
</organism>
<accession>A0A1Y4DIU8</accession>
<keyword evidence="3" id="KW-1185">Reference proteome</keyword>
<protein>
    <recommendedName>
        <fullName evidence="4">Cell division protein ZapB</fullName>
    </recommendedName>
</protein>
<gene>
    <name evidence="2" type="ORF">B5F75_02160</name>
</gene>
<dbReference type="RefSeq" id="WP_087287224.1">
    <property type="nucleotide sequence ID" value="NZ_NFJD01000001.1"/>
</dbReference>
<dbReference type="Proteomes" id="UP000196368">
    <property type="component" value="Unassembled WGS sequence"/>
</dbReference>
<keyword evidence="1" id="KW-0175">Coiled coil</keyword>
<proteinExistence type="predicted"/>
<feature type="coiled-coil region" evidence="1">
    <location>
        <begin position="5"/>
        <end position="84"/>
    </location>
</feature>
<evidence type="ECO:0000256" key="1">
    <source>
        <dbReference type="SAM" id="Coils"/>
    </source>
</evidence>
<sequence>MQEKLKQLELLVSQVLARQKELQGENTALKAKLRSLEDGVEKLKAVESELKDVKEWKRNTQTALKRLAARLDKEIAKAQEEEKKIV</sequence>
<evidence type="ECO:0008006" key="4">
    <source>
        <dbReference type="Google" id="ProtNLM"/>
    </source>
</evidence>